<dbReference type="PRINTS" id="PR00762">
    <property type="entry name" value="CLCHANNEL"/>
</dbReference>
<feature type="transmembrane region" description="Helical" evidence="9">
    <location>
        <begin position="450"/>
        <end position="470"/>
    </location>
</feature>
<proteinExistence type="predicted"/>
<dbReference type="InterPro" id="IPR046342">
    <property type="entry name" value="CBS_dom_sf"/>
</dbReference>
<dbReference type="Gene3D" id="1.10.3080.10">
    <property type="entry name" value="Clc chloride channel"/>
    <property type="match status" value="1"/>
</dbReference>
<feature type="transmembrane region" description="Helical" evidence="9">
    <location>
        <begin position="227"/>
        <end position="254"/>
    </location>
</feature>
<dbReference type="Pfam" id="PF00654">
    <property type="entry name" value="Voltage_CLC"/>
    <property type="match status" value="1"/>
</dbReference>
<feature type="transmembrane region" description="Helical" evidence="9">
    <location>
        <begin position="477"/>
        <end position="498"/>
    </location>
</feature>
<feature type="transmembrane region" description="Helical" evidence="9">
    <location>
        <begin position="504"/>
        <end position="525"/>
    </location>
</feature>
<organism evidence="10 11">
    <name type="scientific">Lagenidium giganteum</name>
    <dbReference type="NCBI Taxonomy" id="4803"/>
    <lineage>
        <taxon>Eukaryota</taxon>
        <taxon>Sar</taxon>
        <taxon>Stramenopiles</taxon>
        <taxon>Oomycota</taxon>
        <taxon>Peronosporomycetes</taxon>
        <taxon>Pythiales</taxon>
        <taxon>Pythiaceae</taxon>
    </lineage>
</organism>
<comment type="subcellular location">
    <subcellularLocation>
        <location evidence="1">Membrane</location>
        <topology evidence="1">Multi-pass membrane protein</topology>
    </subcellularLocation>
</comment>
<dbReference type="GO" id="GO:0005247">
    <property type="term" value="F:voltage-gated chloride channel activity"/>
    <property type="evidence" value="ECO:0007669"/>
    <property type="project" value="TreeGrafter"/>
</dbReference>
<dbReference type="Proteomes" id="UP001146120">
    <property type="component" value="Unassembled WGS sequence"/>
</dbReference>
<keyword evidence="3 9" id="KW-0812">Transmembrane</keyword>
<reference evidence="10" key="2">
    <citation type="journal article" date="2023" name="Microbiol Resour">
        <title>Decontamination and Annotation of the Draft Genome Sequence of the Oomycete Lagenidium giganteum ARSEF 373.</title>
        <authorList>
            <person name="Morgan W.R."/>
            <person name="Tartar A."/>
        </authorList>
    </citation>
    <scope>NUCLEOTIDE SEQUENCE</scope>
    <source>
        <strain evidence="10">ARSEF 373</strain>
    </source>
</reference>
<evidence type="ECO:0000256" key="2">
    <source>
        <dbReference type="ARBA" id="ARBA00022448"/>
    </source>
</evidence>
<keyword evidence="8" id="KW-0868">Chloride</keyword>
<evidence type="ECO:0008006" key="12">
    <source>
        <dbReference type="Google" id="ProtNLM"/>
    </source>
</evidence>
<feature type="transmembrane region" description="Helical" evidence="9">
    <location>
        <begin position="398"/>
        <end position="417"/>
    </location>
</feature>
<dbReference type="InterPro" id="IPR050970">
    <property type="entry name" value="Cl_channel_volt-gated"/>
</dbReference>
<dbReference type="SUPFAM" id="SSF81340">
    <property type="entry name" value="Clc chloride channel"/>
    <property type="match status" value="1"/>
</dbReference>
<keyword evidence="5 9" id="KW-1133">Transmembrane helix</keyword>
<dbReference type="InterPro" id="IPR001807">
    <property type="entry name" value="ClC"/>
</dbReference>
<dbReference type="Gene3D" id="3.10.580.10">
    <property type="entry name" value="CBS-domain"/>
    <property type="match status" value="1"/>
</dbReference>
<feature type="transmembrane region" description="Helical" evidence="9">
    <location>
        <begin position="356"/>
        <end position="377"/>
    </location>
</feature>
<dbReference type="EMBL" id="DAKRPA010000005">
    <property type="protein sequence ID" value="DBA04823.1"/>
    <property type="molecule type" value="Genomic_DNA"/>
</dbReference>
<evidence type="ECO:0000256" key="4">
    <source>
        <dbReference type="ARBA" id="ARBA00022737"/>
    </source>
</evidence>
<keyword evidence="4" id="KW-0677">Repeat</keyword>
<evidence type="ECO:0000256" key="5">
    <source>
        <dbReference type="ARBA" id="ARBA00022989"/>
    </source>
</evidence>
<dbReference type="PANTHER" id="PTHR45720">
    <property type="entry name" value="CHLORIDE CHANNEL PROTEIN 2"/>
    <property type="match status" value="1"/>
</dbReference>
<evidence type="ECO:0000256" key="9">
    <source>
        <dbReference type="SAM" id="Phobius"/>
    </source>
</evidence>
<feature type="transmembrane region" description="Helical" evidence="9">
    <location>
        <begin position="537"/>
        <end position="558"/>
    </location>
</feature>
<feature type="transmembrane region" description="Helical" evidence="9">
    <location>
        <begin position="166"/>
        <end position="184"/>
    </location>
</feature>
<dbReference type="PANTHER" id="PTHR45720:SF10">
    <property type="entry name" value="CHLORIDE CHANNEL PROTEIN 2"/>
    <property type="match status" value="1"/>
</dbReference>
<evidence type="ECO:0000256" key="1">
    <source>
        <dbReference type="ARBA" id="ARBA00004141"/>
    </source>
</evidence>
<accession>A0AAV2ZCR7</accession>
<feature type="transmembrane region" description="Helical" evidence="9">
    <location>
        <begin position="309"/>
        <end position="330"/>
    </location>
</feature>
<dbReference type="InterPro" id="IPR014743">
    <property type="entry name" value="Cl-channel_core"/>
</dbReference>
<dbReference type="GO" id="GO:0016020">
    <property type="term" value="C:membrane"/>
    <property type="evidence" value="ECO:0007669"/>
    <property type="project" value="UniProtKB-SubCell"/>
</dbReference>
<keyword evidence="6" id="KW-0406">Ion transport</keyword>
<protein>
    <recommendedName>
        <fullName evidence="12">Chloride channel protein</fullName>
    </recommendedName>
</protein>
<gene>
    <name evidence="10" type="ORF">N0F65_004460</name>
</gene>
<comment type="caution">
    <text evidence="10">The sequence shown here is derived from an EMBL/GenBank/DDBJ whole genome shotgun (WGS) entry which is preliminary data.</text>
</comment>
<evidence type="ECO:0000256" key="8">
    <source>
        <dbReference type="ARBA" id="ARBA00023214"/>
    </source>
</evidence>
<evidence type="ECO:0000256" key="6">
    <source>
        <dbReference type="ARBA" id="ARBA00023065"/>
    </source>
</evidence>
<evidence type="ECO:0000313" key="10">
    <source>
        <dbReference type="EMBL" id="DBA04823.1"/>
    </source>
</evidence>
<evidence type="ECO:0000256" key="3">
    <source>
        <dbReference type="ARBA" id="ARBA00022692"/>
    </source>
</evidence>
<dbReference type="SUPFAM" id="SSF54631">
    <property type="entry name" value="CBS-domain pair"/>
    <property type="match status" value="1"/>
</dbReference>
<feature type="transmembrane region" description="Helical" evidence="9">
    <location>
        <begin position="98"/>
        <end position="120"/>
    </location>
</feature>
<reference evidence="10" key="1">
    <citation type="submission" date="2022-11" db="EMBL/GenBank/DDBJ databases">
        <authorList>
            <person name="Morgan W.R."/>
            <person name="Tartar A."/>
        </authorList>
    </citation>
    <scope>NUCLEOTIDE SEQUENCE</scope>
    <source>
        <strain evidence="10">ARSEF 373</strain>
    </source>
</reference>
<keyword evidence="11" id="KW-1185">Reference proteome</keyword>
<feature type="transmembrane region" description="Helical" evidence="9">
    <location>
        <begin position="274"/>
        <end position="297"/>
    </location>
</feature>
<sequence length="815" mass="88683">MTELRDELLPAHKRRVGRMESLHEFQARVARQFSSGSASPHDVVVAVSDGGAAESLESDHLETDFKRIASQRSTTSLFGTIHRRTKTFTAFYRHQVKAVAFLVLLGVIGGPLNYSIRWYVCCLRALLLRLGSADQRSGILSNRLYGKVYALKALLVDLAPSYGTQYVVWTAHTLVFTMLGLLLTRLSPVAAGSGVSQMKAILTGIDPRMYLPGYFDFRTLVAKVGGLVCAMGAGLIVGTEGAFVHIMSIITHYLLHWSVFATFSERLSARLQLLAAACAVGVASTFSSPIGGVLFSMEVTSTYYLISNYMKAFISSVAAALSLQITLLIANSTSNERESTVLFTSFPQPAYGQWEIPLFLVLGAFVGLLVSGMIWNIRRVALLRKKWRHADDPWKQFAVTWVDPLLVAIVTAALTFLPGEFTQQTKMTDLSALFTADDLPPSWHLWGSKFAALAVLSAVHIFLLPLCITLRIPTGVWLPTFITGAAFGRLCGETLAILLPNSDVVPGVYALAGGSAFAGAATRTVSAAVITLEITGAMHLMLPIFCSVLSSIAVANLWKEQSVYDTLLVVAGLPYLPLLDFDTGIVASDIVEPMLVFVTKKTSIAKLLLALHRMPGQDIPVVRSEACMVLLGSVSPTHIKRLIRHFYQEHGLSEVEVDLGEELGAVTDVSLASMAYLFTRARGGLNGQASFDHVFNALSTTVRSHNRGEGGDDGRTPLLMDDERMLVILSENWSPHKNALLRTPMKITQYGICVVRPMAMTISSITTLEDLHMIFTMLRCDHCFVCDQGALVGVVTTNALLEAGSYSNGKAVNPR</sequence>
<evidence type="ECO:0000256" key="7">
    <source>
        <dbReference type="ARBA" id="ARBA00023136"/>
    </source>
</evidence>
<keyword evidence="2" id="KW-0813">Transport</keyword>
<dbReference type="AlphaFoldDB" id="A0AAV2ZCR7"/>
<name>A0AAV2ZCR7_9STRA</name>
<evidence type="ECO:0000313" key="11">
    <source>
        <dbReference type="Proteomes" id="UP001146120"/>
    </source>
</evidence>
<keyword evidence="7 9" id="KW-0472">Membrane</keyword>